<keyword evidence="4" id="KW-0732">Signal</keyword>
<evidence type="ECO:0000256" key="2">
    <source>
        <dbReference type="ARBA" id="ARBA00022692"/>
    </source>
</evidence>
<dbReference type="PANTHER" id="PTHR11860">
    <property type="entry name" value="POLYMERIC-IMMUNOGLOBULIN RECEPTOR"/>
    <property type="match status" value="1"/>
</dbReference>
<keyword evidence="2" id="KW-0812">Transmembrane</keyword>
<sequence>MILLIFTLLCFITGHVSLFSVTVYSGGTVIIYCHYDKKHINNNKYFCMRQSRFSCKDNIRTGIKNSWYHSGRFSLYDDTEGNYFIVVIRKLTRQDEDTYWCGVDTLLLDSYTKVDLEVKEDECCEKLFTETAYLEGKDSIICNYPEDYQNGTKYLIKKDGYPIIYN</sequence>
<evidence type="ECO:0000256" key="4">
    <source>
        <dbReference type="SAM" id="SignalP"/>
    </source>
</evidence>
<dbReference type="InterPro" id="IPR036179">
    <property type="entry name" value="Ig-like_dom_sf"/>
</dbReference>
<dbReference type="AlphaFoldDB" id="A0ABD0XWB7"/>
<name>A0ABD0XWB7_UMBPY</name>
<dbReference type="SUPFAM" id="SSF48726">
    <property type="entry name" value="Immunoglobulin"/>
    <property type="match status" value="1"/>
</dbReference>
<evidence type="ECO:0000313" key="7">
    <source>
        <dbReference type="Proteomes" id="UP001557470"/>
    </source>
</evidence>
<dbReference type="PANTHER" id="PTHR11860:SF118">
    <property type="entry name" value="CMRF35-LIKE MOLECULE 3-RELATED"/>
    <property type="match status" value="1"/>
</dbReference>
<evidence type="ECO:0000256" key="1">
    <source>
        <dbReference type="ARBA" id="ARBA00004370"/>
    </source>
</evidence>
<comment type="subcellular location">
    <subcellularLocation>
        <location evidence="1">Membrane</location>
    </subcellularLocation>
</comment>
<accession>A0ABD0XWB7</accession>
<dbReference type="InterPro" id="IPR013783">
    <property type="entry name" value="Ig-like_fold"/>
</dbReference>
<dbReference type="Pfam" id="PF07686">
    <property type="entry name" value="V-set"/>
    <property type="match status" value="1"/>
</dbReference>
<dbReference type="InterPro" id="IPR050671">
    <property type="entry name" value="CD300_family_receptors"/>
</dbReference>
<dbReference type="GO" id="GO:0016020">
    <property type="term" value="C:membrane"/>
    <property type="evidence" value="ECO:0007669"/>
    <property type="project" value="UniProtKB-SubCell"/>
</dbReference>
<dbReference type="Gene3D" id="2.60.40.10">
    <property type="entry name" value="Immunoglobulins"/>
    <property type="match status" value="1"/>
</dbReference>
<organism evidence="6 7">
    <name type="scientific">Umbra pygmaea</name>
    <name type="common">Eastern mudminnow</name>
    <dbReference type="NCBI Taxonomy" id="75934"/>
    <lineage>
        <taxon>Eukaryota</taxon>
        <taxon>Metazoa</taxon>
        <taxon>Chordata</taxon>
        <taxon>Craniata</taxon>
        <taxon>Vertebrata</taxon>
        <taxon>Euteleostomi</taxon>
        <taxon>Actinopterygii</taxon>
        <taxon>Neopterygii</taxon>
        <taxon>Teleostei</taxon>
        <taxon>Protacanthopterygii</taxon>
        <taxon>Esociformes</taxon>
        <taxon>Umbridae</taxon>
        <taxon>Umbra</taxon>
    </lineage>
</organism>
<dbReference type="EMBL" id="JAGEUA010000002">
    <property type="protein sequence ID" value="KAL1005436.1"/>
    <property type="molecule type" value="Genomic_DNA"/>
</dbReference>
<reference evidence="6 7" key="1">
    <citation type="submission" date="2024-06" db="EMBL/GenBank/DDBJ databases">
        <authorList>
            <person name="Pan Q."/>
            <person name="Wen M."/>
            <person name="Jouanno E."/>
            <person name="Zahm M."/>
            <person name="Klopp C."/>
            <person name="Cabau C."/>
            <person name="Louis A."/>
            <person name="Berthelot C."/>
            <person name="Parey E."/>
            <person name="Roest Crollius H."/>
            <person name="Montfort J."/>
            <person name="Robinson-Rechavi M."/>
            <person name="Bouchez O."/>
            <person name="Lampietro C."/>
            <person name="Lopez Roques C."/>
            <person name="Donnadieu C."/>
            <person name="Postlethwait J."/>
            <person name="Bobe J."/>
            <person name="Verreycken H."/>
            <person name="Guiguen Y."/>
        </authorList>
    </citation>
    <scope>NUCLEOTIDE SEQUENCE [LARGE SCALE GENOMIC DNA]</scope>
    <source>
        <strain evidence="6">Up_M1</strain>
        <tissue evidence="6">Testis</tissue>
    </source>
</reference>
<keyword evidence="3" id="KW-0472">Membrane</keyword>
<feature type="domain" description="Immunoglobulin V-set" evidence="5">
    <location>
        <begin position="20"/>
        <end position="111"/>
    </location>
</feature>
<evidence type="ECO:0000259" key="5">
    <source>
        <dbReference type="Pfam" id="PF07686"/>
    </source>
</evidence>
<feature type="chain" id="PRO_5044744291" description="Immunoglobulin V-set domain-containing protein" evidence="4">
    <location>
        <begin position="19"/>
        <end position="166"/>
    </location>
</feature>
<protein>
    <recommendedName>
        <fullName evidence="5">Immunoglobulin V-set domain-containing protein</fullName>
    </recommendedName>
</protein>
<evidence type="ECO:0000256" key="3">
    <source>
        <dbReference type="ARBA" id="ARBA00023136"/>
    </source>
</evidence>
<evidence type="ECO:0000313" key="6">
    <source>
        <dbReference type="EMBL" id="KAL1005436.1"/>
    </source>
</evidence>
<proteinExistence type="predicted"/>
<dbReference type="Proteomes" id="UP001557470">
    <property type="component" value="Unassembled WGS sequence"/>
</dbReference>
<feature type="non-terminal residue" evidence="6">
    <location>
        <position position="166"/>
    </location>
</feature>
<dbReference type="InterPro" id="IPR013106">
    <property type="entry name" value="Ig_V-set"/>
</dbReference>
<keyword evidence="7" id="KW-1185">Reference proteome</keyword>
<comment type="caution">
    <text evidence="6">The sequence shown here is derived from an EMBL/GenBank/DDBJ whole genome shotgun (WGS) entry which is preliminary data.</text>
</comment>
<gene>
    <name evidence="6" type="ORF">UPYG_G00059110</name>
</gene>
<feature type="signal peptide" evidence="4">
    <location>
        <begin position="1"/>
        <end position="18"/>
    </location>
</feature>